<dbReference type="EMBL" id="PPTA01000008">
    <property type="protein sequence ID" value="TFB01568.1"/>
    <property type="molecule type" value="Genomic_DNA"/>
</dbReference>
<gene>
    <name evidence="5" type="ORF">CCMA1212_006625</name>
</gene>
<dbReference type="InterPro" id="IPR021765">
    <property type="entry name" value="UstYa-like"/>
</dbReference>
<dbReference type="PANTHER" id="PTHR33365">
    <property type="entry name" value="YALI0B05434P"/>
    <property type="match status" value="1"/>
</dbReference>
<sequence length="288" mass="32630">MFSFLPVFASWTSPLTVNPTLLKPFLPLRTAEMPASFIDEESESKEFLIEHRLAEKKTPRQWGFLLASLAILAVIGMIELIVLAIIFGQLKSQDHTQPLLSELNHLVPTCSLKLHQRNEQVLFRTDPSATVNKQDVNSRDKTRDNWLSYMPRGNGFIDVNHTDKYILPEPILFKGKQVYSMAVFHQLHCLYAIMDMYNNLTIPASKTQTDPKQQAIANISSDSHGHINHCFRYLRQSLVCCGDTALEGQIPNSNISGTDGTGAVHVCKDFEAIRSWAEENRLDDRKHP</sequence>
<proteinExistence type="inferred from homology"/>
<comment type="pathway">
    <text evidence="1">Mycotoxin biosynthesis.</text>
</comment>
<evidence type="ECO:0000256" key="1">
    <source>
        <dbReference type="ARBA" id="ARBA00004685"/>
    </source>
</evidence>
<keyword evidence="6" id="KW-1185">Reference proteome</keyword>
<evidence type="ECO:0000313" key="5">
    <source>
        <dbReference type="EMBL" id="TFB01568.1"/>
    </source>
</evidence>
<evidence type="ECO:0000256" key="2">
    <source>
        <dbReference type="ARBA" id="ARBA00023002"/>
    </source>
</evidence>
<evidence type="ECO:0000313" key="6">
    <source>
        <dbReference type="Proteomes" id="UP001642720"/>
    </source>
</evidence>
<dbReference type="RefSeq" id="XP_073557769.1">
    <property type="nucleotide sequence ID" value="XM_073703833.1"/>
</dbReference>
<keyword evidence="2" id="KW-0560">Oxidoreductase</keyword>
<keyword evidence="4" id="KW-0472">Membrane</keyword>
<organism evidence="5 6">
    <name type="scientific">Trichoderma ghanense</name>
    <dbReference type="NCBI Taxonomy" id="65468"/>
    <lineage>
        <taxon>Eukaryota</taxon>
        <taxon>Fungi</taxon>
        <taxon>Dikarya</taxon>
        <taxon>Ascomycota</taxon>
        <taxon>Pezizomycotina</taxon>
        <taxon>Sordariomycetes</taxon>
        <taxon>Hypocreomycetidae</taxon>
        <taxon>Hypocreales</taxon>
        <taxon>Hypocreaceae</taxon>
        <taxon>Trichoderma</taxon>
    </lineage>
</organism>
<dbReference type="PANTHER" id="PTHR33365:SF11">
    <property type="entry name" value="TAT PATHWAY SIGNAL SEQUENCE"/>
    <property type="match status" value="1"/>
</dbReference>
<accession>A0ABY2H024</accession>
<feature type="transmembrane region" description="Helical" evidence="4">
    <location>
        <begin position="62"/>
        <end position="87"/>
    </location>
</feature>
<name>A0ABY2H024_9HYPO</name>
<evidence type="ECO:0000256" key="3">
    <source>
        <dbReference type="ARBA" id="ARBA00035112"/>
    </source>
</evidence>
<reference evidence="5 6" key="1">
    <citation type="submission" date="2018-01" db="EMBL/GenBank/DDBJ databases">
        <title>Genome characterization of the sugarcane-associated fungus Trichoderma ghanense CCMA-1212 and their application in lignocelulose bioconversion.</title>
        <authorList>
            <person name="Steindorff A.S."/>
            <person name="Mendes T.D."/>
            <person name="Vilela E.S.D."/>
            <person name="Rodrigues D.S."/>
            <person name="Formighieri E.F."/>
            <person name="Melo I.S."/>
            <person name="Favaro L.C.L."/>
        </authorList>
    </citation>
    <scope>NUCLEOTIDE SEQUENCE [LARGE SCALE GENOMIC DNA]</scope>
    <source>
        <strain evidence="5 6">CCMA-1212</strain>
    </source>
</reference>
<keyword evidence="4" id="KW-1133">Transmembrane helix</keyword>
<evidence type="ECO:0000256" key="4">
    <source>
        <dbReference type="SAM" id="Phobius"/>
    </source>
</evidence>
<comment type="caution">
    <text evidence="5">The sequence shown here is derived from an EMBL/GenBank/DDBJ whole genome shotgun (WGS) entry which is preliminary data.</text>
</comment>
<dbReference type="GeneID" id="300578283"/>
<dbReference type="Proteomes" id="UP001642720">
    <property type="component" value="Unassembled WGS sequence"/>
</dbReference>
<keyword evidence="4" id="KW-0812">Transmembrane</keyword>
<dbReference type="Pfam" id="PF11807">
    <property type="entry name" value="UstYa"/>
    <property type="match status" value="1"/>
</dbReference>
<protein>
    <submittedName>
        <fullName evidence="5">Uncharacterized protein</fullName>
    </submittedName>
</protein>
<comment type="similarity">
    <text evidence="3">Belongs to the ustYa family.</text>
</comment>